<dbReference type="EMBL" id="SOAZ01000005">
    <property type="protein sequence ID" value="TDT61885.1"/>
    <property type="molecule type" value="Genomic_DNA"/>
</dbReference>
<dbReference type="RefSeq" id="WP_133627520.1">
    <property type="nucleotide sequence ID" value="NZ_SOAZ01000005.1"/>
</dbReference>
<organism evidence="3 4">
    <name type="scientific">Fonticella tunisiensis</name>
    <dbReference type="NCBI Taxonomy" id="1096341"/>
    <lineage>
        <taxon>Bacteria</taxon>
        <taxon>Bacillati</taxon>
        <taxon>Bacillota</taxon>
        <taxon>Clostridia</taxon>
        <taxon>Eubacteriales</taxon>
        <taxon>Clostridiaceae</taxon>
        <taxon>Fonticella</taxon>
    </lineage>
</organism>
<dbReference type="AlphaFoldDB" id="A0A4R7KST1"/>
<reference evidence="3 4" key="1">
    <citation type="submission" date="2019-03" db="EMBL/GenBank/DDBJ databases">
        <title>Genomic Encyclopedia of Type Strains, Phase IV (KMG-IV): sequencing the most valuable type-strain genomes for metagenomic binning, comparative biology and taxonomic classification.</title>
        <authorList>
            <person name="Goeker M."/>
        </authorList>
    </citation>
    <scope>NUCLEOTIDE SEQUENCE [LARGE SCALE GENOMIC DNA]</scope>
    <source>
        <strain evidence="3 4">DSM 24455</strain>
    </source>
</reference>
<dbReference type="GO" id="GO:0016625">
    <property type="term" value="F:oxidoreductase activity, acting on the aldehyde or oxo group of donors, iron-sulfur protein as acceptor"/>
    <property type="evidence" value="ECO:0007669"/>
    <property type="project" value="UniProtKB-ARBA"/>
</dbReference>
<dbReference type="Proteomes" id="UP000295325">
    <property type="component" value="Unassembled WGS sequence"/>
</dbReference>
<comment type="caution">
    <text evidence="3">The sequence shown here is derived from an EMBL/GenBank/DDBJ whole genome shotgun (WGS) entry which is preliminary data.</text>
</comment>
<dbReference type="PANTHER" id="PTHR48084:SF1">
    <property type="entry name" value="2-OXOGLUTARATE SYNTHASE SUBUNIT KORB"/>
    <property type="match status" value="1"/>
</dbReference>
<evidence type="ECO:0000256" key="1">
    <source>
        <dbReference type="ARBA" id="ARBA00023002"/>
    </source>
</evidence>
<dbReference type="CDD" id="cd03375">
    <property type="entry name" value="TPP_OGFOR"/>
    <property type="match status" value="1"/>
</dbReference>
<evidence type="ECO:0000259" key="2">
    <source>
        <dbReference type="Pfam" id="PF02775"/>
    </source>
</evidence>
<name>A0A4R7KST1_9CLOT</name>
<feature type="domain" description="Thiamine pyrophosphate enzyme TPP-binding" evidence="2">
    <location>
        <begin position="52"/>
        <end position="199"/>
    </location>
</feature>
<dbReference type="GO" id="GO:0030976">
    <property type="term" value="F:thiamine pyrophosphate binding"/>
    <property type="evidence" value="ECO:0007669"/>
    <property type="project" value="InterPro"/>
</dbReference>
<keyword evidence="1" id="KW-0560">Oxidoreductase</keyword>
<dbReference type="Gene3D" id="3.40.50.970">
    <property type="match status" value="1"/>
</dbReference>
<dbReference type="SUPFAM" id="SSF52518">
    <property type="entry name" value="Thiamin diphosphate-binding fold (THDP-binding)"/>
    <property type="match status" value="1"/>
</dbReference>
<keyword evidence="4" id="KW-1185">Reference proteome</keyword>
<evidence type="ECO:0000313" key="3">
    <source>
        <dbReference type="EMBL" id="TDT61885.1"/>
    </source>
</evidence>
<evidence type="ECO:0000313" key="4">
    <source>
        <dbReference type="Proteomes" id="UP000295325"/>
    </source>
</evidence>
<dbReference type="InterPro" id="IPR051457">
    <property type="entry name" value="2-oxoacid:Fd_oxidoreductase"/>
</dbReference>
<dbReference type="InterPro" id="IPR011766">
    <property type="entry name" value="TPP_enzyme_TPP-bd"/>
</dbReference>
<proteinExistence type="predicted"/>
<gene>
    <name evidence="3" type="ORF">EDD71_10563</name>
</gene>
<dbReference type="OrthoDB" id="9775140at2"/>
<dbReference type="Pfam" id="PF02775">
    <property type="entry name" value="TPP_enzyme_C"/>
    <property type="match status" value="1"/>
</dbReference>
<accession>A0A4R7KST1</accession>
<dbReference type="InterPro" id="IPR029061">
    <property type="entry name" value="THDP-binding"/>
</dbReference>
<protein>
    <submittedName>
        <fullName evidence="3">2-oxoglutarate ferredoxin oxidoreductase subunit beta</fullName>
    </submittedName>
</protein>
<dbReference type="PANTHER" id="PTHR48084">
    <property type="entry name" value="2-OXOGLUTARATE OXIDOREDUCTASE SUBUNIT KORB-RELATED"/>
    <property type="match status" value="1"/>
</dbReference>
<sequence>MRIELLNKYFKMDQLPHIWCPGCGNGIALGAAVEAIDNSTMDKDKICIVSGIGCSSRASGYLNFDSLHTTHGRAIAFATGIKLANPELNVIVITGDGDCTAIGGNHLIHGCRRNIDINVLVFNNNIYGMTGGQYSPTTPRNARTSTSRQGTVERQFDICKLSENAGATYVARGTVFHYKHLIGLIEGAFKNKGFSIVEILTPCPIQFGRRNKTPEPADMMRLLKNSTSFSDDGKTKIGVFRDEKEPEFVSEYIKLLSNEGDISV</sequence>
<dbReference type="GO" id="GO:0045333">
    <property type="term" value="P:cellular respiration"/>
    <property type="evidence" value="ECO:0007669"/>
    <property type="project" value="UniProtKB-ARBA"/>
</dbReference>